<dbReference type="EMBL" id="JAPUFD010000016">
    <property type="protein sequence ID" value="MDI1491823.1"/>
    <property type="molecule type" value="Genomic_DNA"/>
</dbReference>
<sequence length="187" mass="21647">MRKYNPALTPLDEVHASFDPDAFDARLSVLTASLIRKIQLSLMFECDEIEDSDVFENDGPQNIRSNWTVGGPGPRYENMWAALDSLTDVTIWVCDEVPIAYRPRSEWKAAREARLKRIGLWLRWVFGDLRDLRKIRRAKVLVSWKSEYEGVATREQIRYEADKEMLQGIGDDFAKEILCTTPDRHIA</sequence>
<gene>
    <name evidence="1" type="ORF">OHK93_003034</name>
</gene>
<name>A0AA43TXR8_9LECA</name>
<proteinExistence type="predicted"/>
<evidence type="ECO:0000313" key="1">
    <source>
        <dbReference type="EMBL" id="MDI1491823.1"/>
    </source>
</evidence>
<dbReference type="AlphaFoldDB" id="A0AA43TXR8"/>
<organism evidence="1 2">
    <name type="scientific">Ramalina farinacea</name>
    <dbReference type="NCBI Taxonomy" id="258253"/>
    <lineage>
        <taxon>Eukaryota</taxon>
        <taxon>Fungi</taxon>
        <taxon>Dikarya</taxon>
        <taxon>Ascomycota</taxon>
        <taxon>Pezizomycotina</taxon>
        <taxon>Lecanoromycetes</taxon>
        <taxon>OSLEUM clade</taxon>
        <taxon>Lecanoromycetidae</taxon>
        <taxon>Lecanorales</taxon>
        <taxon>Lecanorineae</taxon>
        <taxon>Ramalinaceae</taxon>
        <taxon>Ramalina</taxon>
    </lineage>
</organism>
<evidence type="ECO:0000313" key="2">
    <source>
        <dbReference type="Proteomes" id="UP001161017"/>
    </source>
</evidence>
<reference evidence="1" key="1">
    <citation type="journal article" date="2023" name="Genome Biol. Evol.">
        <title>First Whole Genome Sequence and Flow Cytometry Genome Size Data for the Lichen-Forming Fungus Ramalina farinacea (Ascomycota).</title>
        <authorList>
            <person name="Llewellyn T."/>
            <person name="Mian S."/>
            <person name="Hill R."/>
            <person name="Leitch I.J."/>
            <person name="Gaya E."/>
        </authorList>
    </citation>
    <scope>NUCLEOTIDE SEQUENCE</scope>
    <source>
        <strain evidence="1">LIQ254RAFAR</strain>
    </source>
</reference>
<dbReference type="Proteomes" id="UP001161017">
    <property type="component" value="Unassembled WGS sequence"/>
</dbReference>
<comment type="caution">
    <text evidence="1">The sequence shown here is derived from an EMBL/GenBank/DDBJ whole genome shotgun (WGS) entry which is preliminary data.</text>
</comment>
<keyword evidence="2" id="KW-1185">Reference proteome</keyword>
<protein>
    <submittedName>
        <fullName evidence="1">Uncharacterized protein</fullName>
    </submittedName>
</protein>
<accession>A0AA43TXR8</accession>